<dbReference type="CDD" id="cd04051">
    <property type="entry name" value="C2_SRC2_like"/>
    <property type="match status" value="1"/>
</dbReference>
<dbReference type="SUPFAM" id="SSF49562">
    <property type="entry name" value="C2 domain (Calcium/lipid-binding domain, CaLB)"/>
    <property type="match status" value="1"/>
</dbReference>
<evidence type="ECO:0000313" key="2">
    <source>
        <dbReference type="Proteomes" id="UP001515500"/>
    </source>
</evidence>
<dbReference type="Gene3D" id="2.60.40.150">
    <property type="entry name" value="C2 domain"/>
    <property type="match status" value="1"/>
</dbReference>
<evidence type="ECO:0000259" key="1">
    <source>
        <dbReference type="PROSITE" id="PS50004"/>
    </source>
</evidence>
<dbReference type="GeneID" id="120265704"/>
<dbReference type="InterPro" id="IPR035892">
    <property type="entry name" value="C2_domain_sf"/>
</dbReference>
<dbReference type="GO" id="GO:0006952">
    <property type="term" value="P:defense response"/>
    <property type="evidence" value="ECO:0007669"/>
    <property type="project" value="InterPro"/>
</dbReference>
<protein>
    <submittedName>
        <fullName evidence="3">Protein SRC2-like</fullName>
    </submittedName>
</protein>
<dbReference type="PANTHER" id="PTHR32246">
    <property type="entry name" value="INGRESSION PROTEIN FIC1"/>
    <property type="match status" value="1"/>
</dbReference>
<dbReference type="Proteomes" id="UP001515500">
    <property type="component" value="Chromosome 7"/>
</dbReference>
<accession>A0AB40BQ45</accession>
<evidence type="ECO:0000313" key="3">
    <source>
        <dbReference type="RefSeq" id="XP_039129585.1"/>
    </source>
</evidence>
<dbReference type="Pfam" id="PF00168">
    <property type="entry name" value="C2"/>
    <property type="match status" value="1"/>
</dbReference>
<dbReference type="InterPro" id="IPR000008">
    <property type="entry name" value="C2_dom"/>
</dbReference>
<gene>
    <name evidence="3" type="primary">LOC120265704</name>
</gene>
<reference evidence="3" key="1">
    <citation type="submission" date="2025-08" db="UniProtKB">
        <authorList>
            <consortium name="RefSeq"/>
        </authorList>
    </citation>
    <scope>IDENTIFICATION</scope>
</reference>
<dbReference type="RefSeq" id="XP_039129585.1">
    <property type="nucleotide sequence ID" value="XM_039273651.1"/>
</dbReference>
<keyword evidence="2" id="KW-1185">Reference proteome</keyword>
<name>A0AB40BQ45_DIOCR</name>
<dbReference type="SMART" id="SM00239">
    <property type="entry name" value="C2"/>
    <property type="match status" value="1"/>
</dbReference>
<dbReference type="AlphaFoldDB" id="A0AB40BQ45"/>
<feature type="domain" description="C2" evidence="1">
    <location>
        <begin position="1"/>
        <end position="111"/>
    </location>
</feature>
<dbReference type="PANTHER" id="PTHR32246:SF173">
    <property type="entry name" value="C2 DOMAIN-CONTAINING PROTEIN"/>
    <property type="match status" value="1"/>
</dbReference>
<proteinExistence type="predicted"/>
<sequence length="177" mass="19224">MATRTLEVTLISAHDLKNVNRFSKMEIYAQTWLSSDPCHPNRTFTDRDGGRNPTWNRSFRFSVPSGPEPGRAALHVTLRAHRAASFDRIAGEVRIPLRDLFIGVDDGPGPVNVASFQVRRPGFVKPKGVLLLSYRLGAVIAAATPAPAPASSESLCDPGSWPPAFRKIRRPVAAAAA</sequence>
<dbReference type="InterPro" id="IPR044750">
    <property type="entry name" value="C2_SRC2/BAP"/>
</dbReference>
<dbReference type="PROSITE" id="PS50004">
    <property type="entry name" value="C2"/>
    <property type="match status" value="1"/>
</dbReference>
<organism evidence="2 3">
    <name type="scientific">Dioscorea cayennensis subsp. rotundata</name>
    <name type="common">White Guinea yam</name>
    <name type="synonym">Dioscorea rotundata</name>
    <dbReference type="NCBI Taxonomy" id="55577"/>
    <lineage>
        <taxon>Eukaryota</taxon>
        <taxon>Viridiplantae</taxon>
        <taxon>Streptophyta</taxon>
        <taxon>Embryophyta</taxon>
        <taxon>Tracheophyta</taxon>
        <taxon>Spermatophyta</taxon>
        <taxon>Magnoliopsida</taxon>
        <taxon>Liliopsida</taxon>
        <taxon>Dioscoreales</taxon>
        <taxon>Dioscoreaceae</taxon>
        <taxon>Dioscorea</taxon>
    </lineage>
</organism>